<gene>
    <name evidence="1" type="ORF">XBI1_1870170</name>
</gene>
<accession>A0A077QFP3</accession>
<dbReference type="AlphaFoldDB" id="A0A077QFP3"/>
<reference evidence="1" key="1">
    <citation type="submission" date="2013-07" db="EMBL/GenBank/DDBJ databases">
        <title>Sub-species coevolution in mutualistic symbiosis.</title>
        <authorList>
            <person name="Murfin K."/>
            <person name="Klassen J."/>
            <person name="Lee M."/>
            <person name="Forst S."/>
            <person name="Stock P."/>
            <person name="Goodrich-Blair H."/>
        </authorList>
    </citation>
    <scope>NUCLEOTIDE SEQUENCE [LARGE SCALE GENOMIC DNA]</scope>
    <source>
        <strain evidence="1">Intermedium</strain>
    </source>
</reference>
<organism evidence="1 2">
    <name type="scientific">Xenorhabdus bovienii str. Intermedium</name>
    <dbReference type="NCBI Taxonomy" id="1379677"/>
    <lineage>
        <taxon>Bacteria</taxon>
        <taxon>Pseudomonadati</taxon>
        <taxon>Pseudomonadota</taxon>
        <taxon>Gammaproteobacteria</taxon>
        <taxon>Enterobacterales</taxon>
        <taxon>Morganellaceae</taxon>
        <taxon>Xenorhabdus</taxon>
    </lineage>
</organism>
<comment type="caution">
    <text evidence="1">The sequence shown here is derived from an EMBL/GenBank/DDBJ whole genome shotgun (WGS) entry which is preliminary data.</text>
</comment>
<protein>
    <submittedName>
        <fullName evidence="1">Uncharacterized protein</fullName>
    </submittedName>
</protein>
<dbReference type="Proteomes" id="UP000028480">
    <property type="component" value="Unassembled WGS sequence"/>
</dbReference>
<evidence type="ECO:0000313" key="2">
    <source>
        <dbReference type="Proteomes" id="UP000028480"/>
    </source>
</evidence>
<dbReference type="EMBL" id="CBTB010000098">
    <property type="protein sequence ID" value="CDH32204.1"/>
    <property type="molecule type" value="Genomic_DNA"/>
</dbReference>
<name>A0A077QFP3_XENBV</name>
<proteinExistence type="predicted"/>
<sequence length="50" mass="5910">MMFTGENKISLFYLKLMLLNSDAVNLNLSFSTFSYLYNKLELLGCYFREL</sequence>
<evidence type="ECO:0000313" key="1">
    <source>
        <dbReference type="EMBL" id="CDH32204.1"/>
    </source>
</evidence>
<dbReference type="HOGENOM" id="CLU_3124204_0_0_6"/>